<dbReference type="EMBL" id="JAPDMZ010000044">
    <property type="protein sequence ID" value="KAK0553929.1"/>
    <property type="molecule type" value="Genomic_DNA"/>
</dbReference>
<protein>
    <recommendedName>
        <fullName evidence="5">NAD(P)-binding protein</fullName>
    </recommendedName>
</protein>
<sequence length="266" mass="27723">MSAPTSSTRTLSLAGKNIFVAGASRGIGAALAKALAAQGAFVLVGYGSRKEAALEVVEAIKAETPGAKADVVGGDLASASGAQAIAKDILSKTGGSIDTLVLTSGYLGNVAIHNLNQEEWDKHISTNVTGPVFLVQSLLPHIRTEGRIIFFSSSLVVNPMSITPNYLSYLAAKGAIEQTVRVLARDPAITGAERRITVNCVAPGPVKTELFLEGKPEELVKKIASLTPRNTIAETEDIVGTILFLASPLSQWVVGQTLRVNGGMTC</sequence>
<evidence type="ECO:0000256" key="1">
    <source>
        <dbReference type="ARBA" id="ARBA00006484"/>
    </source>
</evidence>
<dbReference type="PANTHER" id="PTHR48107">
    <property type="entry name" value="NADPH-DEPENDENT ALDEHYDE REDUCTASE-LIKE PROTEIN, CHLOROPLASTIC-RELATED"/>
    <property type="match status" value="1"/>
</dbReference>
<evidence type="ECO:0000256" key="2">
    <source>
        <dbReference type="ARBA" id="ARBA00023002"/>
    </source>
</evidence>
<dbReference type="Gene3D" id="3.40.50.720">
    <property type="entry name" value="NAD(P)-binding Rossmann-like Domain"/>
    <property type="match status" value="1"/>
</dbReference>
<keyword evidence="2" id="KW-0560">Oxidoreductase</keyword>
<dbReference type="PRINTS" id="PR00081">
    <property type="entry name" value="GDHRDH"/>
</dbReference>
<dbReference type="Pfam" id="PF13561">
    <property type="entry name" value="adh_short_C2"/>
    <property type="match status" value="1"/>
</dbReference>
<name>A0AAN6GUD4_9BASI</name>
<comment type="caution">
    <text evidence="3">The sequence shown here is derived from an EMBL/GenBank/DDBJ whole genome shotgun (WGS) entry which is preliminary data.</text>
</comment>
<evidence type="ECO:0000313" key="4">
    <source>
        <dbReference type="Proteomes" id="UP001176517"/>
    </source>
</evidence>
<organism evidence="3 4">
    <name type="scientific">Tilletia horrida</name>
    <dbReference type="NCBI Taxonomy" id="155126"/>
    <lineage>
        <taxon>Eukaryota</taxon>
        <taxon>Fungi</taxon>
        <taxon>Dikarya</taxon>
        <taxon>Basidiomycota</taxon>
        <taxon>Ustilaginomycotina</taxon>
        <taxon>Exobasidiomycetes</taxon>
        <taxon>Tilletiales</taxon>
        <taxon>Tilletiaceae</taxon>
        <taxon>Tilletia</taxon>
    </lineage>
</organism>
<reference evidence="3" key="1">
    <citation type="journal article" date="2023" name="PhytoFront">
        <title>Draft Genome Resources of Seven Strains of Tilletia horrida, Causal Agent of Kernel Smut of Rice.</title>
        <authorList>
            <person name="Khanal S."/>
            <person name="Antony Babu S."/>
            <person name="Zhou X.G."/>
        </authorList>
    </citation>
    <scope>NUCLEOTIDE SEQUENCE</scope>
    <source>
        <strain evidence="3">TX6</strain>
    </source>
</reference>
<dbReference type="AlphaFoldDB" id="A0AAN6GUD4"/>
<evidence type="ECO:0008006" key="5">
    <source>
        <dbReference type="Google" id="ProtNLM"/>
    </source>
</evidence>
<dbReference type="SUPFAM" id="SSF51735">
    <property type="entry name" value="NAD(P)-binding Rossmann-fold domains"/>
    <property type="match status" value="1"/>
</dbReference>
<dbReference type="FunFam" id="3.40.50.720:FF:000084">
    <property type="entry name" value="Short-chain dehydrogenase reductase"/>
    <property type="match status" value="1"/>
</dbReference>
<comment type="similarity">
    <text evidence="1">Belongs to the short-chain dehydrogenases/reductases (SDR) family.</text>
</comment>
<dbReference type="InterPro" id="IPR036291">
    <property type="entry name" value="NAD(P)-bd_dom_sf"/>
</dbReference>
<gene>
    <name evidence="3" type="ORF">OC846_002326</name>
</gene>
<dbReference type="Proteomes" id="UP001176517">
    <property type="component" value="Unassembled WGS sequence"/>
</dbReference>
<evidence type="ECO:0000313" key="3">
    <source>
        <dbReference type="EMBL" id="KAK0553929.1"/>
    </source>
</evidence>
<dbReference type="InterPro" id="IPR002347">
    <property type="entry name" value="SDR_fam"/>
</dbReference>
<accession>A0AAN6GUD4</accession>
<proteinExistence type="inferred from homology"/>
<keyword evidence="4" id="KW-1185">Reference proteome</keyword>
<dbReference type="GO" id="GO:0016614">
    <property type="term" value="F:oxidoreductase activity, acting on CH-OH group of donors"/>
    <property type="evidence" value="ECO:0007669"/>
    <property type="project" value="UniProtKB-ARBA"/>
</dbReference>
<dbReference type="PANTHER" id="PTHR48107:SF7">
    <property type="entry name" value="RE15974P"/>
    <property type="match status" value="1"/>
</dbReference>